<evidence type="ECO:0000313" key="3">
    <source>
        <dbReference type="EMBL" id="RUP43082.1"/>
    </source>
</evidence>
<dbReference type="InterPro" id="IPR000323">
    <property type="entry name" value="Cu2_ascorb_mOase_N"/>
</dbReference>
<protein>
    <recommendedName>
        <fullName evidence="2">Copper type II ascorbate-dependent monooxygenase N-terminal domain-containing protein</fullName>
    </recommendedName>
</protein>
<dbReference type="GO" id="GO:0004500">
    <property type="term" value="F:dopamine beta-monooxygenase activity"/>
    <property type="evidence" value="ECO:0007669"/>
    <property type="project" value="InterPro"/>
</dbReference>
<gene>
    <name evidence="3" type="ORF">BC936DRAFT_137649</name>
</gene>
<dbReference type="Pfam" id="PF01082">
    <property type="entry name" value="Cu2_monooxygen"/>
    <property type="match status" value="1"/>
</dbReference>
<accession>A0A433CWY1</accession>
<dbReference type="InterPro" id="IPR036939">
    <property type="entry name" value="Cu2_ascorb_mOase_N_sf"/>
</dbReference>
<dbReference type="Proteomes" id="UP000268093">
    <property type="component" value="Unassembled WGS sequence"/>
</dbReference>
<keyword evidence="4" id="KW-1185">Reference proteome</keyword>
<dbReference type="SUPFAM" id="SSF49742">
    <property type="entry name" value="PHM/PNGase F"/>
    <property type="match status" value="1"/>
</dbReference>
<dbReference type="GO" id="GO:0005507">
    <property type="term" value="F:copper ion binding"/>
    <property type="evidence" value="ECO:0007669"/>
    <property type="project" value="InterPro"/>
</dbReference>
<proteinExistence type="predicted"/>
<dbReference type="InterPro" id="IPR000945">
    <property type="entry name" value="DBH-like"/>
</dbReference>
<evidence type="ECO:0000256" key="1">
    <source>
        <dbReference type="SAM" id="MobiDB-lite"/>
    </source>
</evidence>
<dbReference type="Gene3D" id="2.60.120.310">
    <property type="entry name" value="Copper type II, ascorbate-dependent monooxygenase, N-terminal domain"/>
    <property type="match status" value="1"/>
</dbReference>
<organism evidence="3 4">
    <name type="scientific">Jimgerdemannia flammicorona</name>
    <dbReference type="NCBI Taxonomy" id="994334"/>
    <lineage>
        <taxon>Eukaryota</taxon>
        <taxon>Fungi</taxon>
        <taxon>Fungi incertae sedis</taxon>
        <taxon>Mucoromycota</taxon>
        <taxon>Mucoromycotina</taxon>
        <taxon>Endogonomycetes</taxon>
        <taxon>Endogonales</taxon>
        <taxon>Endogonaceae</taxon>
        <taxon>Jimgerdemannia</taxon>
    </lineage>
</organism>
<feature type="domain" description="Copper type II ascorbate-dependent monooxygenase N-terminal" evidence="2">
    <location>
        <begin position="69"/>
        <end position="200"/>
    </location>
</feature>
<dbReference type="EMBL" id="RBNI01011753">
    <property type="protein sequence ID" value="RUP43082.1"/>
    <property type="molecule type" value="Genomic_DNA"/>
</dbReference>
<comment type="caution">
    <text evidence="3">The sequence shown here is derived from an EMBL/GenBank/DDBJ whole genome shotgun (WGS) entry which is preliminary data.</text>
</comment>
<dbReference type="AlphaFoldDB" id="A0A433CWY1"/>
<feature type="region of interest" description="Disordered" evidence="1">
    <location>
        <begin position="1"/>
        <end position="22"/>
    </location>
</feature>
<evidence type="ECO:0000259" key="2">
    <source>
        <dbReference type="Pfam" id="PF01082"/>
    </source>
</evidence>
<dbReference type="InterPro" id="IPR008977">
    <property type="entry name" value="PHM/PNGase_F_dom_sf"/>
</dbReference>
<sequence>MAINKSRTMAPISMRPQSHSSLTTLRRSLRRKKSLLFGIIPTRRHRLRQRKPNMFVLPTAPNSNTTLTGQIVQIAPVLDTSTIAYVHHYVIYACDSKSAKFQQILNNPTECLTSAFYIFDICPLVVYGTFRSRPSFLALHFFDYLQPWPICNIKSISSTAWAPGTEALTFPANVGLPFGNANDTFDSSSLVIEVHYNNDNPKVTPNLTDASGLSISYTTTKREYDAGLISIGDPSVMGGFMPFGSSKIEKQYICPGECTAKWPWDINVFAVSQYFQPRSN</sequence>
<reference evidence="3 4" key="1">
    <citation type="journal article" date="2018" name="New Phytol.">
        <title>Phylogenomics of Endogonaceae and evolution of mycorrhizas within Mucoromycota.</title>
        <authorList>
            <person name="Chang Y."/>
            <person name="Desiro A."/>
            <person name="Na H."/>
            <person name="Sandor L."/>
            <person name="Lipzen A."/>
            <person name="Clum A."/>
            <person name="Barry K."/>
            <person name="Grigoriev I.V."/>
            <person name="Martin F.M."/>
            <person name="Stajich J.E."/>
            <person name="Smith M.E."/>
            <person name="Bonito G."/>
            <person name="Spatafora J.W."/>
        </authorList>
    </citation>
    <scope>NUCLEOTIDE SEQUENCE [LARGE SCALE GENOMIC DNA]</scope>
    <source>
        <strain evidence="3 4">GMNB39</strain>
    </source>
</reference>
<dbReference type="PANTHER" id="PTHR10157">
    <property type="entry name" value="DOPAMINE BETA HYDROXYLASE RELATED"/>
    <property type="match status" value="1"/>
</dbReference>
<name>A0A433CWY1_9FUNG</name>
<dbReference type="PANTHER" id="PTHR10157:SF23">
    <property type="entry name" value="MOXD1 HOMOLOG 1"/>
    <property type="match status" value="1"/>
</dbReference>
<evidence type="ECO:0000313" key="4">
    <source>
        <dbReference type="Proteomes" id="UP000268093"/>
    </source>
</evidence>